<evidence type="ECO:0000313" key="3">
    <source>
        <dbReference type="Proteomes" id="UP000193920"/>
    </source>
</evidence>
<dbReference type="EMBL" id="MCOG01000319">
    <property type="protein sequence ID" value="ORY18435.1"/>
    <property type="molecule type" value="Genomic_DNA"/>
</dbReference>
<comment type="caution">
    <text evidence="2">The sequence shown here is derived from an EMBL/GenBank/DDBJ whole genome shotgun (WGS) entry which is preliminary data.</text>
</comment>
<evidence type="ECO:0000256" key="1">
    <source>
        <dbReference type="SAM" id="Phobius"/>
    </source>
</evidence>
<keyword evidence="1" id="KW-1133">Transmembrane helix</keyword>
<organism evidence="2 3">
    <name type="scientific">Neocallimastix californiae</name>
    <dbReference type="NCBI Taxonomy" id="1754190"/>
    <lineage>
        <taxon>Eukaryota</taxon>
        <taxon>Fungi</taxon>
        <taxon>Fungi incertae sedis</taxon>
        <taxon>Chytridiomycota</taxon>
        <taxon>Chytridiomycota incertae sedis</taxon>
        <taxon>Neocallimastigomycetes</taxon>
        <taxon>Neocallimastigales</taxon>
        <taxon>Neocallimastigaceae</taxon>
        <taxon>Neocallimastix</taxon>
    </lineage>
</organism>
<feature type="transmembrane region" description="Helical" evidence="1">
    <location>
        <begin position="17"/>
        <end position="41"/>
    </location>
</feature>
<evidence type="ECO:0000313" key="2">
    <source>
        <dbReference type="EMBL" id="ORY18435.1"/>
    </source>
</evidence>
<protein>
    <submittedName>
        <fullName evidence="2">Uncharacterized protein</fullName>
    </submittedName>
</protein>
<gene>
    <name evidence="2" type="ORF">LY90DRAFT_517408</name>
</gene>
<proteinExistence type="predicted"/>
<sequence>MGVAFCNKALHELWRPLFIPFCYVAYIKLLIIVLILSHMISTSLTKITYLFALFSTIIISSFLMLLMFSGMLERFSRDRVIVDARLNCVEDWVIIVTGIH</sequence>
<dbReference type="Proteomes" id="UP000193920">
    <property type="component" value="Unassembled WGS sequence"/>
</dbReference>
<keyword evidence="3" id="KW-1185">Reference proteome</keyword>
<name>A0A1Y2A8S3_9FUNG</name>
<keyword evidence="1" id="KW-0812">Transmembrane</keyword>
<feature type="transmembrane region" description="Helical" evidence="1">
    <location>
        <begin position="47"/>
        <end position="68"/>
    </location>
</feature>
<accession>A0A1Y2A8S3</accession>
<reference evidence="2 3" key="1">
    <citation type="submission" date="2016-08" db="EMBL/GenBank/DDBJ databases">
        <title>A Parts List for Fungal Cellulosomes Revealed by Comparative Genomics.</title>
        <authorList>
            <consortium name="DOE Joint Genome Institute"/>
            <person name="Haitjema C.H."/>
            <person name="Gilmore S.P."/>
            <person name="Henske J.K."/>
            <person name="Solomon K.V."/>
            <person name="De Groot R."/>
            <person name="Kuo A."/>
            <person name="Mondo S.J."/>
            <person name="Salamov A.A."/>
            <person name="Labutti K."/>
            <person name="Zhao Z."/>
            <person name="Chiniquy J."/>
            <person name="Barry K."/>
            <person name="Brewer H.M."/>
            <person name="Purvine S.O."/>
            <person name="Wright A.T."/>
            <person name="Boxma B."/>
            <person name="Van Alen T."/>
            <person name="Hackstein J.H."/>
            <person name="Baker S.E."/>
            <person name="Grigoriev I.V."/>
            <person name="O'Malley M.A."/>
        </authorList>
    </citation>
    <scope>NUCLEOTIDE SEQUENCE [LARGE SCALE GENOMIC DNA]</scope>
    <source>
        <strain evidence="2 3">G1</strain>
    </source>
</reference>
<keyword evidence="1" id="KW-0472">Membrane</keyword>
<dbReference type="AlphaFoldDB" id="A0A1Y2A8S3"/>